<sequence>MTATELDDTATGSDTRARTADWVTLSTPDGPFTVIADDAGRVLASGWTDDPGYLAVLVSPSLRPATLRAGRDLSAITDAVTAYYDGDHEAPDAVEVVQRSGPFLERAWEALRTVRPGEPVTYTALAALAGGPLAVRAAASSCARNAAALFVPCHRVLRSDGTLGGFRYGLEIKQSLLNREALDREA</sequence>
<dbReference type="InterPro" id="IPR036388">
    <property type="entry name" value="WH-like_DNA-bd_sf"/>
</dbReference>
<dbReference type="Pfam" id="PF01035">
    <property type="entry name" value="DNA_binding_1"/>
    <property type="match status" value="1"/>
</dbReference>
<feature type="domain" description="Methylated-DNA-[protein]-cysteine S-methyltransferase DNA binding" evidence="7">
    <location>
        <begin position="102"/>
        <end position="181"/>
    </location>
</feature>
<keyword evidence="4" id="KW-0227">DNA damage</keyword>
<evidence type="ECO:0000259" key="7">
    <source>
        <dbReference type="Pfam" id="PF01035"/>
    </source>
</evidence>
<evidence type="ECO:0000256" key="1">
    <source>
        <dbReference type="ARBA" id="ARBA00001286"/>
    </source>
</evidence>
<protein>
    <submittedName>
        <fullName evidence="8">Methylated-DNA/protein-cysteinemethyltransferase</fullName>
    </submittedName>
</protein>
<evidence type="ECO:0000256" key="6">
    <source>
        <dbReference type="ARBA" id="ARBA00049348"/>
    </source>
</evidence>
<dbReference type="PANTHER" id="PTHR10815">
    <property type="entry name" value="METHYLATED-DNA--PROTEIN-CYSTEINE METHYLTRANSFERASE"/>
    <property type="match status" value="1"/>
</dbReference>
<dbReference type="eggNOG" id="COG0350">
    <property type="taxonomic scope" value="Bacteria"/>
</dbReference>
<name>D0LE02_GORB4</name>
<dbReference type="SUPFAM" id="SSF46767">
    <property type="entry name" value="Methylated DNA-protein cysteine methyltransferase, C-terminal domain"/>
    <property type="match status" value="1"/>
</dbReference>
<keyword evidence="9" id="KW-1185">Reference proteome</keyword>
<comment type="catalytic activity">
    <reaction evidence="1">
        <text>a 4-O-methyl-thymidine in DNA + L-cysteinyl-[protein] = a thymidine in DNA + S-methyl-L-cysteinyl-[protein]</text>
        <dbReference type="Rhea" id="RHEA:53428"/>
        <dbReference type="Rhea" id="RHEA-COMP:10131"/>
        <dbReference type="Rhea" id="RHEA-COMP:10132"/>
        <dbReference type="Rhea" id="RHEA-COMP:13555"/>
        <dbReference type="Rhea" id="RHEA-COMP:13556"/>
        <dbReference type="ChEBI" id="CHEBI:29950"/>
        <dbReference type="ChEBI" id="CHEBI:82612"/>
        <dbReference type="ChEBI" id="CHEBI:137386"/>
        <dbReference type="ChEBI" id="CHEBI:137387"/>
        <dbReference type="EC" id="2.1.1.63"/>
    </reaction>
</comment>
<dbReference type="GO" id="GO:0032259">
    <property type="term" value="P:methylation"/>
    <property type="evidence" value="ECO:0007669"/>
    <property type="project" value="UniProtKB-KW"/>
</dbReference>
<comment type="catalytic activity">
    <reaction evidence="6">
        <text>a 6-O-methyl-2'-deoxyguanosine in DNA + L-cysteinyl-[protein] = S-methyl-L-cysteinyl-[protein] + a 2'-deoxyguanosine in DNA</text>
        <dbReference type="Rhea" id="RHEA:24000"/>
        <dbReference type="Rhea" id="RHEA-COMP:10131"/>
        <dbReference type="Rhea" id="RHEA-COMP:10132"/>
        <dbReference type="Rhea" id="RHEA-COMP:11367"/>
        <dbReference type="Rhea" id="RHEA-COMP:11368"/>
        <dbReference type="ChEBI" id="CHEBI:29950"/>
        <dbReference type="ChEBI" id="CHEBI:82612"/>
        <dbReference type="ChEBI" id="CHEBI:85445"/>
        <dbReference type="ChEBI" id="CHEBI:85448"/>
        <dbReference type="EC" id="2.1.1.63"/>
    </reaction>
</comment>
<dbReference type="InterPro" id="IPR036217">
    <property type="entry name" value="MethylDNA_cys_MeTrfase_DNAb"/>
</dbReference>
<dbReference type="GO" id="GO:0003908">
    <property type="term" value="F:methylated-DNA-[protein]-cysteine S-methyltransferase activity"/>
    <property type="evidence" value="ECO:0007669"/>
    <property type="project" value="UniProtKB-EC"/>
</dbReference>
<keyword evidence="2" id="KW-0489">Methyltransferase</keyword>
<organism evidence="8 9">
    <name type="scientific">Gordonia bronchialis (strain ATCC 25592 / DSM 43247 / BCRC 13721 / JCM 3198 / KCTC 3076 / NBRC 16047 / NCTC 10667)</name>
    <name type="common">Rhodococcus bronchialis</name>
    <dbReference type="NCBI Taxonomy" id="526226"/>
    <lineage>
        <taxon>Bacteria</taxon>
        <taxon>Bacillati</taxon>
        <taxon>Actinomycetota</taxon>
        <taxon>Actinomycetes</taxon>
        <taxon>Mycobacteriales</taxon>
        <taxon>Gordoniaceae</taxon>
        <taxon>Gordonia</taxon>
    </lineage>
</organism>
<dbReference type="GO" id="GO:0006281">
    <property type="term" value="P:DNA repair"/>
    <property type="evidence" value="ECO:0007669"/>
    <property type="project" value="UniProtKB-KW"/>
</dbReference>
<evidence type="ECO:0000313" key="9">
    <source>
        <dbReference type="Proteomes" id="UP000001219"/>
    </source>
</evidence>
<gene>
    <name evidence="8" type="ordered locus">Gbro_3396</name>
</gene>
<dbReference type="NCBIfam" id="TIGR00589">
    <property type="entry name" value="ogt"/>
    <property type="match status" value="1"/>
</dbReference>
<dbReference type="PANTHER" id="PTHR10815:SF13">
    <property type="entry name" value="METHYLATED-DNA--PROTEIN-CYSTEINE METHYLTRANSFERASE"/>
    <property type="match status" value="1"/>
</dbReference>
<dbReference type="InterPro" id="IPR001497">
    <property type="entry name" value="MethylDNA_cys_MeTrfase_AS"/>
</dbReference>
<dbReference type="PROSITE" id="PS00374">
    <property type="entry name" value="MGMT"/>
    <property type="match status" value="1"/>
</dbReference>
<dbReference type="Proteomes" id="UP000001219">
    <property type="component" value="Chromosome"/>
</dbReference>
<dbReference type="CDD" id="cd06445">
    <property type="entry name" value="ATase"/>
    <property type="match status" value="1"/>
</dbReference>
<proteinExistence type="predicted"/>
<dbReference type="EMBL" id="CP001802">
    <property type="protein sequence ID" value="ACY22594.1"/>
    <property type="molecule type" value="Genomic_DNA"/>
</dbReference>
<evidence type="ECO:0000256" key="3">
    <source>
        <dbReference type="ARBA" id="ARBA00022679"/>
    </source>
</evidence>
<reference evidence="8 9" key="2">
    <citation type="journal article" date="2010" name="Stand. Genomic Sci.">
        <title>Complete genome sequence of Gordonia bronchialis type strain (3410).</title>
        <authorList>
            <person name="Ivanova N."/>
            <person name="Sikorski J."/>
            <person name="Jando M."/>
            <person name="Lapidus A."/>
            <person name="Nolan M."/>
            <person name="Lucas S."/>
            <person name="Del Rio T.G."/>
            <person name="Tice H."/>
            <person name="Copeland A."/>
            <person name="Cheng J.F."/>
            <person name="Chen F."/>
            <person name="Bruce D."/>
            <person name="Goodwin L."/>
            <person name="Pitluck S."/>
            <person name="Mavromatis K."/>
            <person name="Ovchinnikova G."/>
            <person name="Pati A."/>
            <person name="Chen A."/>
            <person name="Palaniappan K."/>
            <person name="Land M."/>
            <person name="Hauser L."/>
            <person name="Chang Y.J."/>
            <person name="Jeffries C.D."/>
            <person name="Chain P."/>
            <person name="Saunders E."/>
            <person name="Han C."/>
            <person name="Detter J.C."/>
            <person name="Brettin T."/>
            <person name="Rohde M."/>
            <person name="Goker M."/>
            <person name="Bristow J."/>
            <person name="Eisen J.A."/>
            <person name="Markowitz V."/>
            <person name="Hugenholtz P."/>
            <person name="Klenk H.P."/>
            <person name="Kyrpides N.C."/>
        </authorList>
    </citation>
    <scope>NUCLEOTIDE SEQUENCE [LARGE SCALE GENOMIC DNA]</scope>
    <source>
        <strain evidence="9">ATCC 25592 / DSM 43247 / BCRC 13721 / JCM 3198 / KCTC 3076 / NBRC 16047 / NCTC 10667</strain>
    </source>
</reference>
<dbReference type="Gene3D" id="1.10.10.10">
    <property type="entry name" value="Winged helix-like DNA-binding domain superfamily/Winged helix DNA-binding domain"/>
    <property type="match status" value="1"/>
</dbReference>
<evidence type="ECO:0000256" key="4">
    <source>
        <dbReference type="ARBA" id="ARBA00022763"/>
    </source>
</evidence>
<keyword evidence="3" id="KW-0808">Transferase</keyword>
<dbReference type="InterPro" id="IPR014048">
    <property type="entry name" value="MethylDNA_cys_MeTrfase_DNA-bd"/>
</dbReference>
<dbReference type="OrthoDB" id="9802228at2"/>
<dbReference type="STRING" id="526226.Gbro_3396"/>
<evidence type="ECO:0000256" key="2">
    <source>
        <dbReference type="ARBA" id="ARBA00022603"/>
    </source>
</evidence>
<accession>D0LE02</accession>
<dbReference type="RefSeq" id="WP_012835109.1">
    <property type="nucleotide sequence ID" value="NC_013441.1"/>
</dbReference>
<dbReference type="KEGG" id="gbr:Gbro_3396"/>
<dbReference type="AlphaFoldDB" id="D0LE02"/>
<reference evidence="9" key="1">
    <citation type="submission" date="2009-10" db="EMBL/GenBank/DDBJ databases">
        <title>The complete chromosome of Gordonia bronchialis DSM 43247.</title>
        <authorList>
            <consortium name="US DOE Joint Genome Institute (JGI-PGF)"/>
            <person name="Lucas S."/>
            <person name="Copeland A."/>
            <person name="Lapidus A."/>
            <person name="Glavina del Rio T."/>
            <person name="Dalin E."/>
            <person name="Tice H."/>
            <person name="Bruce D."/>
            <person name="Goodwin L."/>
            <person name="Pitluck S."/>
            <person name="Kyrpides N."/>
            <person name="Mavromatis K."/>
            <person name="Ivanova N."/>
            <person name="Ovchinnikova G."/>
            <person name="Saunders E."/>
            <person name="Brettin T."/>
            <person name="Detter J.C."/>
            <person name="Han C."/>
            <person name="Larimer F."/>
            <person name="Land M."/>
            <person name="Hauser L."/>
            <person name="Markowitz V."/>
            <person name="Cheng J.-F."/>
            <person name="Hugenholtz P."/>
            <person name="Woyke T."/>
            <person name="Wu D."/>
            <person name="Jando M."/>
            <person name="Schneider S."/>
            <person name="Goeker M."/>
            <person name="Klenk H.-P."/>
            <person name="Eisen J.A."/>
        </authorList>
    </citation>
    <scope>NUCLEOTIDE SEQUENCE [LARGE SCALE GENOMIC DNA]</scope>
    <source>
        <strain evidence="9">ATCC 25592 / DSM 43247 / BCRC 13721 / JCM 3198 / KCTC 3076 / NBRC 16047 / NCTC 10667</strain>
    </source>
</reference>
<dbReference type="HOGENOM" id="CLU_000445_52_2_11"/>
<evidence type="ECO:0000256" key="5">
    <source>
        <dbReference type="ARBA" id="ARBA00023204"/>
    </source>
</evidence>
<evidence type="ECO:0000313" key="8">
    <source>
        <dbReference type="EMBL" id="ACY22594.1"/>
    </source>
</evidence>
<keyword evidence="5" id="KW-0234">DNA repair</keyword>